<feature type="signal peptide" evidence="1">
    <location>
        <begin position="1"/>
        <end position="21"/>
    </location>
</feature>
<protein>
    <submittedName>
        <fullName evidence="2">Peptidase inhibitor family I36</fullName>
    </submittedName>
</protein>
<reference evidence="2 3" key="1">
    <citation type="submission" date="2018-07" db="EMBL/GenBank/DDBJ databases">
        <title>Genomic Encyclopedia of Type Strains, Phase IV (KMG-IV): sequencing the most valuable type-strain genomes for metagenomic binning, comparative biology and taxonomic classification.</title>
        <authorList>
            <person name="Goeker M."/>
        </authorList>
    </citation>
    <scope>NUCLEOTIDE SEQUENCE [LARGE SCALE GENOMIC DNA]</scope>
    <source>
        <strain evidence="2 3">DSM 44290</strain>
    </source>
</reference>
<name>A0A370HWA5_9NOCA</name>
<organism evidence="2 3">
    <name type="scientific">Nocardia pseudobrasiliensis</name>
    <dbReference type="NCBI Taxonomy" id="45979"/>
    <lineage>
        <taxon>Bacteria</taxon>
        <taxon>Bacillati</taxon>
        <taxon>Actinomycetota</taxon>
        <taxon>Actinomycetes</taxon>
        <taxon>Mycobacteriales</taxon>
        <taxon>Nocardiaceae</taxon>
        <taxon>Nocardia</taxon>
    </lineage>
</organism>
<evidence type="ECO:0000256" key="1">
    <source>
        <dbReference type="SAM" id="SignalP"/>
    </source>
</evidence>
<comment type="caution">
    <text evidence="2">The sequence shown here is derived from an EMBL/GenBank/DDBJ whole genome shotgun (WGS) entry which is preliminary data.</text>
</comment>
<dbReference type="RefSeq" id="WP_068003090.1">
    <property type="nucleotide sequence ID" value="NZ_QQBC01000012.1"/>
</dbReference>
<dbReference type="EMBL" id="QQBC01000012">
    <property type="protein sequence ID" value="RDI62793.1"/>
    <property type="molecule type" value="Genomic_DNA"/>
</dbReference>
<dbReference type="Proteomes" id="UP000254869">
    <property type="component" value="Unassembled WGS sequence"/>
</dbReference>
<keyword evidence="1" id="KW-0732">Signal</keyword>
<keyword evidence="3" id="KW-1185">Reference proteome</keyword>
<accession>A0A370HWA5</accession>
<evidence type="ECO:0000313" key="2">
    <source>
        <dbReference type="EMBL" id="RDI62793.1"/>
    </source>
</evidence>
<dbReference type="STRING" id="1210086.GCA_001613105_05330"/>
<gene>
    <name evidence="2" type="ORF">DFR76_112111</name>
</gene>
<evidence type="ECO:0000313" key="3">
    <source>
        <dbReference type="Proteomes" id="UP000254869"/>
    </source>
</evidence>
<dbReference type="AlphaFoldDB" id="A0A370HWA5"/>
<feature type="chain" id="PRO_5038728165" evidence="1">
    <location>
        <begin position="22"/>
        <end position="119"/>
    </location>
</feature>
<dbReference type="Pfam" id="PF03995">
    <property type="entry name" value="Inhibitor_I36"/>
    <property type="match status" value="1"/>
</dbReference>
<proteinExistence type="predicted"/>
<sequence>MRWFSVLALAGAMMATPTVTAVADDAAECPGLACVWSGANYTGTRVVLTAADIKQCHSAQSLGLNGIRSAIVDGEAFDNWSYLSSDTCQGAGWVLPDRNPSFDPPVRSLYIARPAPGGA</sequence>